<dbReference type="EMBL" id="MT142532">
    <property type="protein sequence ID" value="QJA84625.1"/>
    <property type="molecule type" value="Genomic_DNA"/>
</dbReference>
<dbReference type="EMBL" id="MT144111">
    <property type="protein sequence ID" value="QJA48962.1"/>
    <property type="molecule type" value="Genomic_DNA"/>
</dbReference>
<proteinExistence type="predicted"/>
<evidence type="ECO:0000313" key="4">
    <source>
        <dbReference type="EMBL" id="QJH99495.1"/>
    </source>
</evidence>
<dbReference type="EMBL" id="MT144792">
    <property type="protein sequence ID" value="QJH99495.1"/>
    <property type="molecule type" value="Genomic_DNA"/>
</dbReference>
<sequence>MHEQKRQGTDGPRNDTRTVIVLNADPFLRTIVLPVPDGAPSRSVSIPSAKVDGFRATTPGQAEMPIADWEAIKNHPSAKVLVKRGTLSLLAE</sequence>
<dbReference type="AlphaFoldDB" id="A0A6H1ZNB2"/>
<evidence type="ECO:0000313" key="1">
    <source>
        <dbReference type="EMBL" id="QJA48962.1"/>
    </source>
</evidence>
<protein>
    <submittedName>
        <fullName evidence="1">Uncharacterized protein</fullName>
    </submittedName>
</protein>
<reference evidence="1" key="1">
    <citation type="submission" date="2020-03" db="EMBL/GenBank/DDBJ databases">
        <title>The deep terrestrial virosphere.</title>
        <authorList>
            <person name="Holmfeldt K."/>
            <person name="Nilsson E."/>
            <person name="Simone D."/>
            <person name="Lopez-Fernandez M."/>
            <person name="Wu X."/>
            <person name="de Brujin I."/>
            <person name="Lundin D."/>
            <person name="Andersson A."/>
            <person name="Bertilsson S."/>
            <person name="Dopson M."/>
        </authorList>
    </citation>
    <scope>NUCLEOTIDE SEQUENCE</scope>
    <source>
        <strain evidence="3">MM415A00178</strain>
        <strain evidence="2">MM415B00368</strain>
        <strain evidence="1">TM448A01202</strain>
        <strain evidence="4">TM448B01602</strain>
    </source>
</reference>
<accession>A0A6H1ZNB2</accession>
<name>A0A6H1ZNB2_9ZZZZ</name>
<evidence type="ECO:0000313" key="2">
    <source>
        <dbReference type="EMBL" id="QJA66000.1"/>
    </source>
</evidence>
<gene>
    <name evidence="3" type="ORF">MM415A00178_0035</name>
    <name evidence="2" type="ORF">MM415B00368_0035</name>
    <name evidence="1" type="ORF">TM448A01202_0012</name>
    <name evidence="4" type="ORF">TM448B01602_0012</name>
</gene>
<organism evidence="1">
    <name type="scientific">viral metagenome</name>
    <dbReference type="NCBI Taxonomy" id="1070528"/>
    <lineage>
        <taxon>unclassified sequences</taxon>
        <taxon>metagenomes</taxon>
        <taxon>organismal metagenomes</taxon>
    </lineage>
</organism>
<evidence type="ECO:0000313" key="3">
    <source>
        <dbReference type="EMBL" id="QJA84625.1"/>
    </source>
</evidence>
<dbReference type="EMBL" id="MT141547">
    <property type="protein sequence ID" value="QJA66000.1"/>
    <property type="molecule type" value="Genomic_DNA"/>
</dbReference>